<dbReference type="EnsemblPlants" id="OB06G13660.1">
    <property type="protein sequence ID" value="OB06G13660.1"/>
    <property type="gene ID" value="OB06G13660"/>
</dbReference>
<reference evidence="1" key="2">
    <citation type="submission" date="2013-04" db="UniProtKB">
        <authorList>
            <consortium name="EnsemblPlants"/>
        </authorList>
    </citation>
    <scope>IDENTIFICATION</scope>
</reference>
<proteinExistence type="predicted"/>
<evidence type="ECO:0000313" key="2">
    <source>
        <dbReference type="Proteomes" id="UP000006038"/>
    </source>
</evidence>
<dbReference type="Gramene" id="OB06G13660.1">
    <property type="protein sequence ID" value="OB06G13660.1"/>
    <property type="gene ID" value="OB06G13660"/>
</dbReference>
<organism evidence="1">
    <name type="scientific">Oryza brachyantha</name>
    <name type="common">malo sina</name>
    <dbReference type="NCBI Taxonomy" id="4533"/>
    <lineage>
        <taxon>Eukaryota</taxon>
        <taxon>Viridiplantae</taxon>
        <taxon>Streptophyta</taxon>
        <taxon>Embryophyta</taxon>
        <taxon>Tracheophyta</taxon>
        <taxon>Spermatophyta</taxon>
        <taxon>Magnoliopsida</taxon>
        <taxon>Liliopsida</taxon>
        <taxon>Poales</taxon>
        <taxon>Poaceae</taxon>
        <taxon>BOP clade</taxon>
        <taxon>Oryzoideae</taxon>
        <taxon>Oryzeae</taxon>
        <taxon>Oryzinae</taxon>
        <taxon>Oryza</taxon>
    </lineage>
</organism>
<dbReference type="HOGENOM" id="CLU_1789910_0_0_1"/>
<accession>J3MBH2</accession>
<dbReference type="AlphaFoldDB" id="J3MBH2"/>
<sequence length="145" mass="16543">MHNHLFVAIRNQLSEYGQRIHWKPGWSRAGSMQTNYQDSVISNKPAPTSMSTSISKTFICTMHKSTYLQKLLYPNQSPAHALQKEFPMASLSIPCMFHVLIGKSFDFFFLLGNWLELTALLICPFEMHCIVNLLSTAPFALMFDP</sequence>
<dbReference type="Proteomes" id="UP000006038">
    <property type="component" value="Chromosome 6"/>
</dbReference>
<evidence type="ECO:0000313" key="1">
    <source>
        <dbReference type="EnsemblPlants" id="OB06G13660.1"/>
    </source>
</evidence>
<keyword evidence="2" id="KW-1185">Reference proteome</keyword>
<reference evidence="1" key="1">
    <citation type="journal article" date="2013" name="Nat. Commun.">
        <title>Whole-genome sequencing of Oryza brachyantha reveals mechanisms underlying Oryza genome evolution.</title>
        <authorList>
            <person name="Chen J."/>
            <person name="Huang Q."/>
            <person name="Gao D."/>
            <person name="Wang J."/>
            <person name="Lang Y."/>
            <person name="Liu T."/>
            <person name="Li B."/>
            <person name="Bai Z."/>
            <person name="Luis Goicoechea J."/>
            <person name="Liang C."/>
            <person name="Chen C."/>
            <person name="Zhang W."/>
            <person name="Sun S."/>
            <person name="Liao Y."/>
            <person name="Zhang X."/>
            <person name="Yang L."/>
            <person name="Song C."/>
            <person name="Wang M."/>
            <person name="Shi J."/>
            <person name="Liu G."/>
            <person name="Liu J."/>
            <person name="Zhou H."/>
            <person name="Zhou W."/>
            <person name="Yu Q."/>
            <person name="An N."/>
            <person name="Chen Y."/>
            <person name="Cai Q."/>
            <person name="Wang B."/>
            <person name="Liu B."/>
            <person name="Min J."/>
            <person name="Huang Y."/>
            <person name="Wu H."/>
            <person name="Li Z."/>
            <person name="Zhang Y."/>
            <person name="Yin Y."/>
            <person name="Song W."/>
            <person name="Jiang J."/>
            <person name="Jackson S.A."/>
            <person name="Wing R.A."/>
            <person name="Wang J."/>
            <person name="Chen M."/>
        </authorList>
    </citation>
    <scope>NUCLEOTIDE SEQUENCE [LARGE SCALE GENOMIC DNA]</scope>
    <source>
        <strain evidence="1">cv. IRGC 101232</strain>
    </source>
</reference>
<name>J3MBH2_ORYBR</name>
<protein>
    <submittedName>
        <fullName evidence="1">Uncharacterized protein</fullName>
    </submittedName>
</protein>